<organism evidence="1 2">
    <name type="scientific">Daphnia magna</name>
    <dbReference type="NCBI Taxonomy" id="35525"/>
    <lineage>
        <taxon>Eukaryota</taxon>
        <taxon>Metazoa</taxon>
        <taxon>Ecdysozoa</taxon>
        <taxon>Arthropoda</taxon>
        <taxon>Crustacea</taxon>
        <taxon>Branchiopoda</taxon>
        <taxon>Diplostraca</taxon>
        <taxon>Cladocera</taxon>
        <taxon>Anomopoda</taxon>
        <taxon>Daphniidae</taxon>
        <taxon>Daphnia</taxon>
    </lineage>
</organism>
<dbReference type="Proteomes" id="UP000076858">
    <property type="component" value="Unassembled WGS sequence"/>
</dbReference>
<accession>A0A164N6K7</accession>
<dbReference type="EMBL" id="LRGB01002866">
    <property type="protein sequence ID" value="KZS05689.1"/>
    <property type="molecule type" value="Genomic_DNA"/>
</dbReference>
<evidence type="ECO:0000313" key="1">
    <source>
        <dbReference type="EMBL" id="KZS05689.1"/>
    </source>
</evidence>
<gene>
    <name evidence="1" type="ORF">APZ42_031059</name>
</gene>
<protein>
    <submittedName>
        <fullName evidence="1">Uncharacterized protein</fullName>
    </submittedName>
</protein>
<evidence type="ECO:0000313" key="2">
    <source>
        <dbReference type="Proteomes" id="UP000076858"/>
    </source>
</evidence>
<name>A0A164N6K7_9CRUS</name>
<sequence length="82" mass="9328">MMNIELTNRILLALTAAPFWTNLLTPNAQLSLAHSCVCRKLKHHRRLELKFQPTPDHLKYPRISGNEPPSPPNCLILPHNIA</sequence>
<comment type="caution">
    <text evidence="1">The sequence shown here is derived from an EMBL/GenBank/DDBJ whole genome shotgun (WGS) entry which is preliminary data.</text>
</comment>
<dbReference type="AlphaFoldDB" id="A0A164N6K7"/>
<proteinExistence type="predicted"/>
<keyword evidence="2" id="KW-1185">Reference proteome</keyword>
<reference evidence="1 2" key="1">
    <citation type="submission" date="2016-03" db="EMBL/GenBank/DDBJ databases">
        <title>EvidentialGene: Evidence-directed Construction of Genes on Genomes.</title>
        <authorList>
            <person name="Gilbert D.G."/>
            <person name="Choi J.-H."/>
            <person name="Mockaitis K."/>
            <person name="Colbourne J."/>
            <person name="Pfrender M."/>
        </authorList>
    </citation>
    <scope>NUCLEOTIDE SEQUENCE [LARGE SCALE GENOMIC DNA]</scope>
    <source>
        <strain evidence="1 2">Xinb3</strain>
        <tissue evidence="1">Complete organism</tissue>
    </source>
</reference>